<reference evidence="2" key="1">
    <citation type="journal article" date="2014" name="Nat. Commun.">
        <title>Genomic adaptations of the halophilic Dead Sea filamentous fungus Eurotium rubrum.</title>
        <authorList>
            <person name="Kis-Papo T."/>
            <person name="Weig A.R."/>
            <person name="Riley R."/>
            <person name="Persoh D."/>
            <person name="Salamov A."/>
            <person name="Sun H."/>
            <person name="Lipzen A."/>
            <person name="Wasser S.P."/>
            <person name="Rambold G."/>
            <person name="Grigoriev I.V."/>
            <person name="Nevo E."/>
        </authorList>
    </citation>
    <scope>NUCLEOTIDE SEQUENCE [LARGE SCALE GENOMIC DNA]</scope>
    <source>
        <strain evidence="2">CBS 135680</strain>
    </source>
</reference>
<evidence type="ECO:0000313" key="1">
    <source>
        <dbReference type="EMBL" id="EYE94800.1"/>
    </source>
</evidence>
<protein>
    <submittedName>
        <fullName evidence="1">Uncharacterized protein</fullName>
    </submittedName>
</protein>
<name>A0A017SEW9_ASPRC</name>
<dbReference type="OrthoDB" id="3266505at2759"/>
<sequence length="177" mass="19131">MQACRDAAINISKASSIPIMDLVADTYAAAFISIHTFTAGLTLGLLNSIDPLSSQSHEAKVGLQRLMVIQAKLKKRSPLSAQGLEIFQRLARHVLEELGAMLAVPGVESVGASGGQAGRYEHCRAMAEEDPRPQQPDSLISTKTYLPVITRPEETSRSVTNDTAFQYIPDTALSHRS</sequence>
<dbReference type="HOGENOM" id="CLU_1517563_0_0_1"/>
<dbReference type="RefSeq" id="XP_040638488.1">
    <property type="nucleotide sequence ID" value="XM_040786896.1"/>
</dbReference>
<dbReference type="GeneID" id="63702020"/>
<proteinExistence type="predicted"/>
<dbReference type="EMBL" id="KK088424">
    <property type="protein sequence ID" value="EYE94800.1"/>
    <property type="molecule type" value="Genomic_DNA"/>
</dbReference>
<dbReference type="AlphaFoldDB" id="A0A017SEW9"/>
<gene>
    <name evidence="1" type="ORF">EURHEDRAFT_523435</name>
</gene>
<keyword evidence="2" id="KW-1185">Reference proteome</keyword>
<accession>A0A017SEW9</accession>
<organism evidence="1 2">
    <name type="scientific">Aspergillus ruber (strain CBS 135680)</name>
    <dbReference type="NCBI Taxonomy" id="1388766"/>
    <lineage>
        <taxon>Eukaryota</taxon>
        <taxon>Fungi</taxon>
        <taxon>Dikarya</taxon>
        <taxon>Ascomycota</taxon>
        <taxon>Pezizomycotina</taxon>
        <taxon>Eurotiomycetes</taxon>
        <taxon>Eurotiomycetidae</taxon>
        <taxon>Eurotiales</taxon>
        <taxon>Aspergillaceae</taxon>
        <taxon>Aspergillus</taxon>
        <taxon>Aspergillus subgen. Aspergillus</taxon>
    </lineage>
</organism>
<evidence type="ECO:0000313" key="2">
    <source>
        <dbReference type="Proteomes" id="UP000019804"/>
    </source>
</evidence>
<dbReference type="Proteomes" id="UP000019804">
    <property type="component" value="Unassembled WGS sequence"/>
</dbReference>